<proteinExistence type="predicted"/>
<gene>
    <name evidence="1" type="ORF">LZC95_35580</name>
</gene>
<dbReference type="EMBL" id="CP089982">
    <property type="protein sequence ID" value="WXA91760.1"/>
    <property type="molecule type" value="Genomic_DNA"/>
</dbReference>
<organism evidence="1 2">
    <name type="scientific">Pendulispora brunnea</name>
    <dbReference type="NCBI Taxonomy" id="2905690"/>
    <lineage>
        <taxon>Bacteria</taxon>
        <taxon>Pseudomonadati</taxon>
        <taxon>Myxococcota</taxon>
        <taxon>Myxococcia</taxon>
        <taxon>Myxococcales</taxon>
        <taxon>Sorangiineae</taxon>
        <taxon>Pendulisporaceae</taxon>
        <taxon>Pendulispora</taxon>
    </lineage>
</organism>
<sequence>MAAPFGKPQQGSPERSEEARALMVALLMSQGKRELVAAHVFGGGLRLAPSLDDKMLLAEQVLEELEHFEVVAALFSDGRREQICTRRSPVLQIYHPRRRGPRSSWLDFCSVARRDFNWTSTDATLRKLCTDGGESHVSLQGHMDRWLRISLALFSRTDSEREQRAVELGLRPRESPAAIREYLMVLREEMSPFGLRIGLDLPGISDKAHGKNMNRRDVVLLSANPILASSLQRVVREYAPEERLLVMRTWRECIAAVNGSRRRRVVIVDDDSPGPSAGRLIEALRLVDAGIFVVVVGSAPGEIPTVIHRSDPVQSIGPSVGTLLGGILDEMLRPSRRQPN</sequence>
<dbReference type="Proteomes" id="UP001379533">
    <property type="component" value="Chromosome"/>
</dbReference>
<dbReference type="Gene3D" id="1.20.1260.10">
    <property type="match status" value="2"/>
</dbReference>
<accession>A0ABZ2K3P9</accession>
<dbReference type="RefSeq" id="WP_394842379.1">
    <property type="nucleotide sequence ID" value="NZ_CP089982.1"/>
</dbReference>
<dbReference type="InterPro" id="IPR009078">
    <property type="entry name" value="Ferritin-like_SF"/>
</dbReference>
<protein>
    <submittedName>
        <fullName evidence="1">Uncharacterized protein</fullName>
    </submittedName>
</protein>
<dbReference type="InterPro" id="IPR012347">
    <property type="entry name" value="Ferritin-like"/>
</dbReference>
<name>A0ABZ2K3P9_9BACT</name>
<dbReference type="SUPFAM" id="SSF47240">
    <property type="entry name" value="Ferritin-like"/>
    <property type="match status" value="1"/>
</dbReference>
<evidence type="ECO:0000313" key="1">
    <source>
        <dbReference type="EMBL" id="WXA91760.1"/>
    </source>
</evidence>
<reference evidence="1 2" key="1">
    <citation type="submission" date="2021-12" db="EMBL/GenBank/DDBJ databases">
        <title>Discovery of the Pendulisporaceae a myxobacterial family with distinct sporulation behavior and unique specialized metabolism.</title>
        <authorList>
            <person name="Garcia R."/>
            <person name="Popoff A."/>
            <person name="Bader C.D."/>
            <person name="Loehr J."/>
            <person name="Walesch S."/>
            <person name="Walt C."/>
            <person name="Boldt J."/>
            <person name="Bunk B."/>
            <person name="Haeckl F.J.F.P.J."/>
            <person name="Gunesch A.P."/>
            <person name="Birkelbach J."/>
            <person name="Nuebel U."/>
            <person name="Pietschmann T."/>
            <person name="Bach T."/>
            <person name="Mueller R."/>
        </authorList>
    </citation>
    <scope>NUCLEOTIDE SEQUENCE [LARGE SCALE GENOMIC DNA]</scope>
    <source>
        <strain evidence="1 2">MSr12523</strain>
    </source>
</reference>
<evidence type="ECO:0000313" key="2">
    <source>
        <dbReference type="Proteomes" id="UP001379533"/>
    </source>
</evidence>
<keyword evidence="2" id="KW-1185">Reference proteome</keyword>